<dbReference type="GO" id="GO:0016051">
    <property type="term" value="P:carbohydrate biosynthetic process"/>
    <property type="evidence" value="ECO:0007669"/>
    <property type="project" value="InterPro"/>
</dbReference>
<dbReference type="SUPFAM" id="SSF52540">
    <property type="entry name" value="P-loop containing nucleoside triphosphate hydrolases"/>
    <property type="match status" value="1"/>
</dbReference>
<keyword evidence="5" id="KW-0333">Golgi apparatus</keyword>
<name>A0A3B0Y1H6_9ZZZZ</name>
<evidence type="ECO:0000256" key="4">
    <source>
        <dbReference type="ARBA" id="ARBA00022989"/>
    </source>
</evidence>
<dbReference type="PANTHER" id="PTHR12137:SF54">
    <property type="entry name" value="CARBOHYDRATE SULFOTRANSFERASE"/>
    <property type="match status" value="1"/>
</dbReference>
<accession>A0A3B0Y1H6</accession>
<evidence type="ECO:0000256" key="2">
    <source>
        <dbReference type="ARBA" id="ARBA00022679"/>
    </source>
</evidence>
<evidence type="ECO:0000313" key="8">
    <source>
        <dbReference type="EMBL" id="VAW74525.1"/>
    </source>
</evidence>
<evidence type="ECO:0000256" key="1">
    <source>
        <dbReference type="ARBA" id="ARBA00004323"/>
    </source>
</evidence>
<evidence type="ECO:0000256" key="5">
    <source>
        <dbReference type="ARBA" id="ARBA00023034"/>
    </source>
</evidence>
<proteinExistence type="predicted"/>
<reference evidence="8" key="1">
    <citation type="submission" date="2018-06" db="EMBL/GenBank/DDBJ databases">
        <authorList>
            <person name="Zhirakovskaya E."/>
        </authorList>
    </citation>
    <scope>NUCLEOTIDE SEQUENCE</scope>
</reference>
<sequence length="236" mass="26827">MLSSVGFTGVNTMIISYKHQFIFLKTRKTASSSIQMALSSVCGDEDIIVGDDGPNADRNIDKSFSRNTHVNLKQLKLAISKKKWSTYFKFAFVRNPWDLVVSRYHWEKKGMDCSVAGFRDWLPEYVNSDYVEPERNAQSNIVQAVWERGGGYINDLQSPFILDNGRVEIQFVGHYESLNEDFSAVCNSVGIDTLALPHLKSGFRNSKGYRDLYDSSSKQLVENAFATDIDHFGYQF</sequence>
<dbReference type="EMBL" id="UOFL01000058">
    <property type="protein sequence ID" value="VAW74525.1"/>
    <property type="molecule type" value="Genomic_DNA"/>
</dbReference>
<dbReference type="InterPro" id="IPR005331">
    <property type="entry name" value="Sulfotransferase"/>
</dbReference>
<gene>
    <name evidence="8" type="ORF">MNBD_GAMMA12-216</name>
</gene>
<dbReference type="PANTHER" id="PTHR12137">
    <property type="entry name" value="CARBOHYDRATE SULFOTRANSFERASE"/>
    <property type="match status" value="1"/>
</dbReference>
<dbReference type="GO" id="GO:0008146">
    <property type="term" value="F:sulfotransferase activity"/>
    <property type="evidence" value="ECO:0007669"/>
    <property type="project" value="InterPro"/>
</dbReference>
<evidence type="ECO:0000256" key="7">
    <source>
        <dbReference type="ARBA" id="ARBA00023180"/>
    </source>
</evidence>
<keyword evidence="7" id="KW-0325">Glycoprotein</keyword>
<dbReference type="InterPro" id="IPR018011">
    <property type="entry name" value="Carb_sulfotrans_8-10"/>
</dbReference>
<dbReference type="InterPro" id="IPR027417">
    <property type="entry name" value="P-loop_NTPase"/>
</dbReference>
<dbReference type="Pfam" id="PF03567">
    <property type="entry name" value="Sulfotransfer_2"/>
    <property type="match status" value="1"/>
</dbReference>
<keyword evidence="3" id="KW-0812">Transmembrane</keyword>
<dbReference type="AlphaFoldDB" id="A0A3B0Y1H6"/>
<evidence type="ECO:0000256" key="6">
    <source>
        <dbReference type="ARBA" id="ARBA00023136"/>
    </source>
</evidence>
<protein>
    <recommendedName>
        <fullName evidence="9">Sulfotransferase family protein</fullName>
    </recommendedName>
</protein>
<keyword evidence="4" id="KW-1133">Transmembrane helix</keyword>
<keyword evidence="6" id="KW-0472">Membrane</keyword>
<comment type="subcellular location">
    <subcellularLocation>
        <location evidence="1">Golgi apparatus membrane</location>
        <topology evidence="1">Single-pass type II membrane protein</topology>
    </subcellularLocation>
</comment>
<organism evidence="8">
    <name type="scientific">hydrothermal vent metagenome</name>
    <dbReference type="NCBI Taxonomy" id="652676"/>
    <lineage>
        <taxon>unclassified sequences</taxon>
        <taxon>metagenomes</taxon>
        <taxon>ecological metagenomes</taxon>
    </lineage>
</organism>
<dbReference type="Gene3D" id="3.40.50.300">
    <property type="entry name" value="P-loop containing nucleotide triphosphate hydrolases"/>
    <property type="match status" value="1"/>
</dbReference>
<dbReference type="GO" id="GO:0000139">
    <property type="term" value="C:Golgi membrane"/>
    <property type="evidence" value="ECO:0007669"/>
    <property type="project" value="UniProtKB-SubCell"/>
</dbReference>
<evidence type="ECO:0000256" key="3">
    <source>
        <dbReference type="ARBA" id="ARBA00022692"/>
    </source>
</evidence>
<evidence type="ECO:0008006" key="9">
    <source>
        <dbReference type="Google" id="ProtNLM"/>
    </source>
</evidence>
<keyword evidence="2" id="KW-0808">Transferase</keyword>